<dbReference type="Pfam" id="PF01594">
    <property type="entry name" value="AI-2E_transport"/>
    <property type="match status" value="1"/>
</dbReference>
<evidence type="ECO:0000256" key="5">
    <source>
        <dbReference type="ARBA" id="ARBA00023136"/>
    </source>
</evidence>
<feature type="transmembrane region" description="Helical" evidence="6">
    <location>
        <begin position="225"/>
        <end position="247"/>
    </location>
</feature>
<evidence type="ECO:0000256" key="3">
    <source>
        <dbReference type="ARBA" id="ARBA00022692"/>
    </source>
</evidence>
<feature type="transmembrane region" description="Helical" evidence="6">
    <location>
        <begin position="198"/>
        <end position="219"/>
    </location>
</feature>
<evidence type="ECO:0000256" key="2">
    <source>
        <dbReference type="ARBA" id="ARBA00009773"/>
    </source>
</evidence>
<organism evidence="7 8">
    <name type="scientific">Pelagibacterium flavum</name>
    <dbReference type="NCBI Taxonomy" id="2984530"/>
    <lineage>
        <taxon>Bacteria</taxon>
        <taxon>Pseudomonadati</taxon>
        <taxon>Pseudomonadota</taxon>
        <taxon>Alphaproteobacteria</taxon>
        <taxon>Hyphomicrobiales</taxon>
        <taxon>Devosiaceae</taxon>
        <taxon>Pelagibacterium</taxon>
    </lineage>
</organism>
<comment type="similarity">
    <text evidence="2">Belongs to the autoinducer-2 exporter (AI-2E) (TC 2.A.86) family.</text>
</comment>
<name>A0ABY6IS78_9HYPH</name>
<evidence type="ECO:0000256" key="1">
    <source>
        <dbReference type="ARBA" id="ARBA00004141"/>
    </source>
</evidence>
<evidence type="ECO:0000256" key="4">
    <source>
        <dbReference type="ARBA" id="ARBA00022989"/>
    </source>
</evidence>
<feature type="transmembrane region" description="Helical" evidence="6">
    <location>
        <begin position="290"/>
        <end position="317"/>
    </location>
</feature>
<dbReference type="Proteomes" id="UP001163882">
    <property type="component" value="Chromosome"/>
</dbReference>
<evidence type="ECO:0000256" key="6">
    <source>
        <dbReference type="SAM" id="Phobius"/>
    </source>
</evidence>
<comment type="subcellular location">
    <subcellularLocation>
        <location evidence="1">Membrane</location>
        <topology evidence="1">Multi-pass membrane protein</topology>
    </subcellularLocation>
</comment>
<keyword evidence="4 6" id="KW-1133">Transmembrane helix</keyword>
<feature type="transmembrane region" description="Helical" evidence="6">
    <location>
        <begin position="254"/>
        <end position="270"/>
    </location>
</feature>
<dbReference type="PANTHER" id="PTHR21716:SF62">
    <property type="entry name" value="TRANSPORT PROTEIN YDBI-RELATED"/>
    <property type="match status" value="1"/>
</dbReference>
<evidence type="ECO:0000313" key="7">
    <source>
        <dbReference type="EMBL" id="UYQ72297.1"/>
    </source>
</evidence>
<evidence type="ECO:0000313" key="8">
    <source>
        <dbReference type="Proteomes" id="UP001163882"/>
    </source>
</evidence>
<feature type="transmembrane region" description="Helical" evidence="6">
    <location>
        <begin position="6"/>
        <end position="34"/>
    </location>
</feature>
<feature type="transmembrane region" description="Helical" evidence="6">
    <location>
        <begin position="134"/>
        <end position="158"/>
    </location>
</feature>
<protein>
    <submittedName>
        <fullName evidence="7">AI-2E family transporter</fullName>
    </submittedName>
</protein>
<accession>A0ABY6IS78</accession>
<proteinExistence type="inferred from homology"/>
<dbReference type="RefSeq" id="WP_264225931.1">
    <property type="nucleotide sequence ID" value="NZ_CP107716.1"/>
</dbReference>
<dbReference type="PANTHER" id="PTHR21716">
    <property type="entry name" value="TRANSMEMBRANE PROTEIN"/>
    <property type="match status" value="1"/>
</dbReference>
<keyword evidence="3 6" id="KW-0812">Transmembrane</keyword>
<dbReference type="InterPro" id="IPR002549">
    <property type="entry name" value="AI-2E-like"/>
</dbReference>
<gene>
    <name evidence="7" type="ORF">OF122_00450</name>
</gene>
<keyword evidence="5 6" id="KW-0472">Membrane</keyword>
<keyword evidence="8" id="KW-1185">Reference proteome</keyword>
<dbReference type="EMBL" id="CP107716">
    <property type="protein sequence ID" value="UYQ72297.1"/>
    <property type="molecule type" value="Genomic_DNA"/>
</dbReference>
<sequence length="338" mass="35670">MARIIVLALIGLLALVLVALYAHIFMLVFAAILVAAVLDALIRLSMRLVPVLPRAFAVVLTLIFVVAVIIIAAIGGGVTIVTQFDALSSALGEAWDMVASQLNDWGLPVARTFDVTDIVEAIPEPQTIFGGAGAVLGTGFGLISNMVIVFLTGIFLAIDPRRYRDGLTILLPIKARPRAREVLGKAGVTLQHWLVGQLALMAIVGGLTTALLLVMGLSYGLTLGLIAGLLNFIPFVGPILAFIPIGLSMIGQDWTTALIVLGGYTLIQQFDANVTTPLIQDRVVNLAPALTVIFLLFMGVALGPLGVALGTPLLAALRVLVLELYVRDVLGDTPENVD</sequence>
<reference evidence="7" key="1">
    <citation type="submission" date="2022-10" db="EMBL/GenBank/DDBJ databases">
        <title>YIM 151497 complete genome.</title>
        <authorList>
            <person name="Chen X."/>
        </authorList>
    </citation>
    <scope>NUCLEOTIDE SEQUENCE</scope>
    <source>
        <strain evidence="7">YIM 151497</strain>
    </source>
</reference>
<feature type="transmembrane region" description="Helical" evidence="6">
    <location>
        <begin position="55"/>
        <end position="81"/>
    </location>
</feature>